<evidence type="ECO:0000259" key="2">
    <source>
        <dbReference type="Pfam" id="PF02517"/>
    </source>
</evidence>
<dbReference type="GO" id="GO:0080120">
    <property type="term" value="P:CAAX-box protein maturation"/>
    <property type="evidence" value="ECO:0007669"/>
    <property type="project" value="UniProtKB-ARBA"/>
</dbReference>
<keyword evidence="1" id="KW-0812">Transmembrane</keyword>
<dbReference type="GO" id="GO:0004175">
    <property type="term" value="F:endopeptidase activity"/>
    <property type="evidence" value="ECO:0007669"/>
    <property type="project" value="UniProtKB-ARBA"/>
</dbReference>
<evidence type="ECO:0000313" key="3">
    <source>
        <dbReference type="EMBL" id="ODA33902.1"/>
    </source>
</evidence>
<keyword evidence="1" id="KW-0472">Membrane</keyword>
<proteinExistence type="predicted"/>
<comment type="caution">
    <text evidence="3">The sequence shown here is derived from an EMBL/GenBank/DDBJ whole genome shotgun (WGS) entry which is preliminary data.</text>
</comment>
<dbReference type="Pfam" id="PF02517">
    <property type="entry name" value="Rce1-like"/>
    <property type="match status" value="1"/>
</dbReference>
<feature type="domain" description="CAAX prenyl protease 2/Lysostaphin resistance protein A-like" evidence="2">
    <location>
        <begin position="101"/>
        <end position="191"/>
    </location>
</feature>
<accession>A0A1C3EKZ4</accession>
<dbReference type="AlphaFoldDB" id="A0A1C3EKZ4"/>
<sequence>MKIDNLRWVEFFSLFLILPIAAYVFRERLHPVLLPLLCFVATICFYIIYRDKKFKRFRLTNYGSLKTMLWRSPVLFIAGGTIIWFLSDVWLNTVPVSDISKLLFLIIIYPIFSVIPQEVIFRTYLFHRYKHQFPSKTIRIIVSASAFALSHIIYANWIAVIFSFFGGLIFAYTYAASRSTAACVIEHSIWGIWLFILGFGQYLDLSKTI</sequence>
<dbReference type="Proteomes" id="UP000094936">
    <property type="component" value="Unassembled WGS sequence"/>
</dbReference>
<gene>
    <name evidence="3" type="ORF">A8L45_08785</name>
</gene>
<evidence type="ECO:0000313" key="4">
    <source>
        <dbReference type="Proteomes" id="UP000094936"/>
    </source>
</evidence>
<reference evidence="3 4" key="1">
    <citation type="submission" date="2016-05" db="EMBL/GenBank/DDBJ databases">
        <title>Genomic Taxonomy of the Vibrionaceae.</title>
        <authorList>
            <person name="Gomez-Gil B."/>
            <person name="Enciso-Ibarra J."/>
        </authorList>
    </citation>
    <scope>NUCLEOTIDE SEQUENCE [LARGE SCALE GENOMIC DNA]</scope>
    <source>
        <strain evidence="3 4">CAIM 1920</strain>
    </source>
</reference>
<feature type="transmembrane region" description="Helical" evidence="1">
    <location>
        <begin position="146"/>
        <end position="175"/>
    </location>
</feature>
<dbReference type="EMBL" id="LYBM01000012">
    <property type="protein sequence ID" value="ODA33902.1"/>
    <property type="molecule type" value="Genomic_DNA"/>
</dbReference>
<dbReference type="OrthoDB" id="9805801at2"/>
<dbReference type="InterPro" id="IPR003675">
    <property type="entry name" value="Rce1/LyrA-like_dom"/>
</dbReference>
<dbReference type="RefSeq" id="WP_068901326.1">
    <property type="nucleotide sequence ID" value="NZ_JBHUIF010000004.1"/>
</dbReference>
<organism evidence="3 4">
    <name type="scientific">Veronia pacifica</name>
    <dbReference type="NCBI Taxonomy" id="1080227"/>
    <lineage>
        <taxon>Bacteria</taxon>
        <taxon>Pseudomonadati</taxon>
        <taxon>Pseudomonadota</taxon>
        <taxon>Gammaproteobacteria</taxon>
        <taxon>Vibrionales</taxon>
        <taxon>Vibrionaceae</taxon>
        <taxon>Veronia</taxon>
    </lineage>
</organism>
<feature type="transmembrane region" description="Helical" evidence="1">
    <location>
        <begin position="7"/>
        <end position="26"/>
    </location>
</feature>
<name>A0A1C3EKZ4_9GAMM</name>
<feature type="transmembrane region" description="Helical" evidence="1">
    <location>
        <begin position="69"/>
        <end position="87"/>
    </location>
</feature>
<protein>
    <submittedName>
        <fullName evidence="3">Intracellular septation protein</fullName>
    </submittedName>
</protein>
<keyword evidence="4" id="KW-1185">Reference proteome</keyword>
<keyword evidence="1" id="KW-1133">Transmembrane helix</keyword>
<dbReference type="STRING" id="1080227.A8L45_08785"/>
<feature type="transmembrane region" description="Helical" evidence="1">
    <location>
        <begin position="32"/>
        <end position="49"/>
    </location>
</feature>
<evidence type="ECO:0000256" key="1">
    <source>
        <dbReference type="SAM" id="Phobius"/>
    </source>
</evidence>
<feature type="transmembrane region" description="Helical" evidence="1">
    <location>
        <begin position="187"/>
        <end position="205"/>
    </location>
</feature>
<feature type="transmembrane region" description="Helical" evidence="1">
    <location>
        <begin position="102"/>
        <end position="125"/>
    </location>
</feature>